<dbReference type="GO" id="GO:0016977">
    <property type="term" value="F:chitosanase activity"/>
    <property type="evidence" value="ECO:0007669"/>
    <property type="project" value="InterPro"/>
</dbReference>
<keyword evidence="2" id="KW-0964">Secreted</keyword>
<feature type="compositionally biased region" description="Basic and acidic residues" evidence="8">
    <location>
        <begin position="476"/>
        <end position="486"/>
    </location>
</feature>
<dbReference type="EMBL" id="JACHFD010000008">
    <property type="protein sequence ID" value="MBB5351758.1"/>
    <property type="molecule type" value="Genomic_DNA"/>
</dbReference>
<keyword evidence="6" id="KW-0326">Glycosidase</keyword>
<reference evidence="10 11" key="1">
    <citation type="submission" date="2020-08" db="EMBL/GenBank/DDBJ databases">
        <title>Genomic Encyclopedia of Type Strains, Phase IV (KMG-IV): sequencing the most valuable type-strain genomes for metagenomic binning, comparative biology and taxonomic classification.</title>
        <authorList>
            <person name="Goeker M."/>
        </authorList>
    </citation>
    <scope>NUCLEOTIDE SEQUENCE [LARGE SCALE GENOMIC DNA]</scope>
    <source>
        <strain evidence="10 11">YC6886</strain>
    </source>
</reference>
<keyword evidence="9" id="KW-0472">Membrane</keyword>
<accession>A0A840VAP8</accession>
<evidence type="ECO:0000256" key="5">
    <source>
        <dbReference type="ARBA" id="ARBA00023277"/>
    </source>
</evidence>
<feature type="region of interest" description="Disordered" evidence="8">
    <location>
        <begin position="1"/>
        <end position="20"/>
    </location>
</feature>
<evidence type="ECO:0000256" key="6">
    <source>
        <dbReference type="ARBA" id="ARBA00023295"/>
    </source>
</evidence>
<gene>
    <name evidence="10" type="ORF">HNR46_001997</name>
</gene>
<evidence type="ECO:0000256" key="7">
    <source>
        <dbReference type="ARBA" id="ARBA00023326"/>
    </source>
</evidence>
<feature type="transmembrane region" description="Helical" evidence="9">
    <location>
        <begin position="24"/>
        <end position="44"/>
    </location>
</feature>
<dbReference type="RefSeq" id="WP_246418014.1">
    <property type="nucleotide sequence ID" value="NZ_JACHFD010000008.1"/>
</dbReference>
<evidence type="ECO:0000256" key="3">
    <source>
        <dbReference type="ARBA" id="ARBA00022729"/>
    </source>
</evidence>
<keyword evidence="9" id="KW-0812">Transmembrane</keyword>
<evidence type="ECO:0000313" key="11">
    <source>
        <dbReference type="Proteomes" id="UP000557717"/>
    </source>
</evidence>
<evidence type="ECO:0000256" key="8">
    <source>
        <dbReference type="SAM" id="MobiDB-lite"/>
    </source>
</evidence>
<dbReference type="GO" id="GO:0000272">
    <property type="term" value="P:polysaccharide catabolic process"/>
    <property type="evidence" value="ECO:0007669"/>
    <property type="project" value="UniProtKB-KW"/>
</dbReference>
<dbReference type="PANTHER" id="PTHR42061:SF6">
    <property type="entry name" value="ENDO-CHITOSANASE"/>
    <property type="match status" value="1"/>
</dbReference>
<comment type="caution">
    <text evidence="10">The sequence shown here is derived from an EMBL/GenBank/DDBJ whole genome shotgun (WGS) entry which is preliminary data.</text>
</comment>
<keyword evidence="4" id="KW-0378">Hydrolase</keyword>
<keyword evidence="3" id="KW-0732">Signal</keyword>
<organism evidence="10 11">
    <name type="scientific">Haloferula luteola</name>
    <dbReference type="NCBI Taxonomy" id="595692"/>
    <lineage>
        <taxon>Bacteria</taxon>
        <taxon>Pseudomonadati</taxon>
        <taxon>Verrucomicrobiota</taxon>
        <taxon>Verrucomicrobiia</taxon>
        <taxon>Verrucomicrobiales</taxon>
        <taxon>Verrucomicrobiaceae</taxon>
        <taxon>Haloferula</taxon>
    </lineage>
</organism>
<proteinExistence type="predicted"/>
<dbReference type="GO" id="GO:0005576">
    <property type="term" value="C:extracellular region"/>
    <property type="evidence" value="ECO:0007669"/>
    <property type="project" value="UniProtKB-SubCell"/>
</dbReference>
<keyword evidence="5" id="KW-0119">Carbohydrate metabolism</keyword>
<dbReference type="PANTHER" id="PTHR42061">
    <property type="entry name" value="ENDO-CHITOSANASE"/>
    <property type="match status" value="1"/>
</dbReference>
<sequence>MTEKDPNTIEGVGKRRPQEAPRKGFPWIRASIFVLAVGAAGVPFTEQGKDLMRAALAQWRGTIESKDVEDADLFRQSEARLREQFEADLAQLREQARAAEEAARKAQSAKDETLPPINEHTAQSGGDVRKLRSEITLKTEVEIAPGTLASIERKDDDAYSATYKLSVRVPAPAKTLAELERVSPGLGKMLPGMAPMLEKAEVSRWFYQLYENKTTRVRRDATQLNELLTRHNFYDCETMLNLRHPESGRRVFLMQAEMDVVSDGSDGDRLATMPDEIVNSTYYQPFTSYGWKKQTQKPNPMVAGWERRIGNADRELADPKTTAARKAWLRDRKDYLRRGIEDMKYRSFLIAEYDPFIVIPVNLLSSSGDGFTPRVGDYAVVVHEGVLYPAIVGDGGPTFKVGEASLRMAKQINPRSSPYSRPVSDLTVTYLVFPGSREKERTPPDYQKWRTRCGELVAEMGGLGAGTQLFEWEDTLPKKVEPEREPAALSEPAAVDVPTSPEGE</sequence>
<keyword evidence="7" id="KW-0624">Polysaccharide degradation</keyword>
<dbReference type="Proteomes" id="UP000557717">
    <property type="component" value="Unassembled WGS sequence"/>
</dbReference>
<evidence type="ECO:0008006" key="12">
    <source>
        <dbReference type="Google" id="ProtNLM"/>
    </source>
</evidence>
<comment type="subcellular location">
    <subcellularLocation>
        <location evidence="1">Secreted</location>
    </subcellularLocation>
</comment>
<dbReference type="Pfam" id="PF07335">
    <property type="entry name" value="Glyco_hydro_75"/>
    <property type="match status" value="1"/>
</dbReference>
<feature type="region of interest" description="Disordered" evidence="8">
    <location>
        <begin position="476"/>
        <end position="504"/>
    </location>
</feature>
<evidence type="ECO:0000256" key="4">
    <source>
        <dbReference type="ARBA" id="ARBA00022801"/>
    </source>
</evidence>
<keyword evidence="11" id="KW-1185">Reference proteome</keyword>
<protein>
    <recommendedName>
        <fullName evidence="12">Chitosanase of glycosyl hydrolase group 75</fullName>
    </recommendedName>
</protein>
<feature type="region of interest" description="Disordered" evidence="8">
    <location>
        <begin position="96"/>
        <end position="128"/>
    </location>
</feature>
<evidence type="ECO:0000256" key="1">
    <source>
        <dbReference type="ARBA" id="ARBA00004613"/>
    </source>
</evidence>
<feature type="compositionally biased region" description="Basic and acidic residues" evidence="8">
    <location>
        <begin position="96"/>
        <end position="113"/>
    </location>
</feature>
<keyword evidence="9" id="KW-1133">Transmembrane helix</keyword>
<name>A0A840VAP8_9BACT</name>
<evidence type="ECO:0000256" key="9">
    <source>
        <dbReference type="SAM" id="Phobius"/>
    </source>
</evidence>
<evidence type="ECO:0000313" key="10">
    <source>
        <dbReference type="EMBL" id="MBB5351758.1"/>
    </source>
</evidence>
<dbReference type="AlphaFoldDB" id="A0A840VAP8"/>
<dbReference type="InterPro" id="IPR009939">
    <property type="entry name" value="Chitosanase_fungal"/>
</dbReference>
<evidence type="ECO:0000256" key="2">
    <source>
        <dbReference type="ARBA" id="ARBA00022525"/>
    </source>
</evidence>